<protein>
    <submittedName>
        <fullName evidence="1">Uncharacterized protein</fullName>
    </submittedName>
</protein>
<evidence type="ECO:0000313" key="1">
    <source>
        <dbReference type="EMBL" id="KAK7881624.1"/>
    </source>
</evidence>
<sequence length="93" mass="10545">MLPEQSIAKVHGEVHGVTLEECRAALITHNWSIPQAINHLKVEQLFRLGSGPEETVSRCCRAVSGTWREPVLSCWTHTDLTTSREIRRSRLNI</sequence>
<evidence type="ECO:0000313" key="2">
    <source>
        <dbReference type="Proteomes" id="UP001460270"/>
    </source>
</evidence>
<comment type="caution">
    <text evidence="1">The sequence shown here is derived from an EMBL/GenBank/DDBJ whole genome shotgun (WGS) entry which is preliminary data.</text>
</comment>
<gene>
    <name evidence="1" type="ORF">WMY93_030033</name>
</gene>
<accession>A0AAW0MUJ6</accession>
<dbReference type="EMBL" id="JBBPFD010000022">
    <property type="protein sequence ID" value="KAK7881624.1"/>
    <property type="molecule type" value="Genomic_DNA"/>
</dbReference>
<proteinExistence type="predicted"/>
<name>A0AAW0MUJ6_9GOBI</name>
<keyword evidence="2" id="KW-1185">Reference proteome</keyword>
<organism evidence="1 2">
    <name type="scientific">Mugilogobius chulae</name>
    <name type="common">yellowstripe goby</name>
    <dbReference type="NCBI Taxonomy" id="88201"/>
    <lineage>
        <taxon>Eukaryota</taxon>
        <taxon>Metazoa</taxon>
        <taxon>Chordata</taxon>
        <taxon>Craniata</taxon>
        <taxon>Vertebrata</taxon>
        <taxon>Euteleostomi</taxon>
        <taxon>Actinopterygii</taxon>
        <taxon>Neopterygii</taxon>
        <taxon>Teleostei</taxon>
        <taxon>Neoteleostei</taxon>
        <taxon>Acanthomorphata</taxon>
        <taxon>Gobiaria</taxon>
        <taxon>Gobiiformes</taxon>
        <taxon>Gobioidei</taxon>
        <taxon>Gobiidae</taxon>
        <taxon>Gobionellinae</taxon>
        <taxon>Mugilogobius</taxon>
    </lineage>
</organism>
<dbReference type="Gene3D" id="1.10.8.10">
    <property type="entry name" value="DNA helicase RuvA subunit, C-terminal domain"/>
    <property type="match status" value="1"/>
</dbReference>
<dbReference type="AlphaFoldDB" id="A0AAW0MUJ6"/>
<reference evidence="2" key="1">
    <citation type="submission" date="2024-04" db="EMBL/GenBank/DDBJ databases">
        <title>Salinicola lusitanus LLJ914,a marine bacterium isolated from the Okinawa Trough.</title>
        <authorList>
            <person name="Li J."/>
        </authorList>
    </citation>
    <scope>NUCLEOTIDE SEQUENCE [LARGE SCALE GENOMIC DNA]</scope>
</reference>
<dbReference type="Proteomes" id="UP001460270">
    <property type="component" value="Unassembled WGS sequence"/>
</dbReference>